<dbReference type="InterPro" id="IPR036388">
    <property type="entry name" value="WH-like_DNA-bd_sf"/>
</dbReference>
<sequence length="294" mass="32440">MYNLEQLRMFVEAAESGSFSASARRLGKVQSAVSQGIANLEIDLGTELFDRSTRRPTLTAAGKRLLNYARAVLEQSSELDLAARALNRGHEAELTLAIDPALMVPTLEAKLQAFSERFPVTELEFQQVASSDVIGLIESGRADLGLMLADPSFPRTVELCYIGNLPFSAYCHQDHPLAALTSVSVSDLTPHRQLLSRGVNKEELAPMARVSAKVWWGNDYYVLRELIGQGLGWGFLPCHLAEEEGVSRGLKRLPISFDHKPWSPPVDRVMPKGRASGEAQHWLAEEFKALLDEA</sequence>
<dbReference type="Gene3D" id="3.40.190.290">
    <property type="match status" value="1"/>
</dbReference>
<accession>A0A369WU26</accession>
<dbReference type="Pfam" id="PF00126">
    <property type="entry name" value="HTH_1"/>
    <property type="match status" value="1"/>
</dbReference>
<dbReference type="EMBL" id="QQOH01000001">
    <property type="protein sequence ID" value="RDE25101.1"/>
    <property type="molecule type" value="Genomic_DNA"/>
</dbReference>
<comment type="caution">
    <text evidence="6">The sequence shown here is derived from an EMBL/GenBank/DDBJ whole genome shotgun (WGS) entry which is preliminary data.</text>
</comment>
<organism evidence="6 7">
    <name type="scientific">Motiliproteus coralliicola</name>
    <dbReference type="NCBI Taxonomy" id="2283196"/>
    <lineage>
        <taxon>Bacteria</taxon>
        <taxon>Pseudomonadati</taxon>
        <taxon>Pseudomonadota</taxon>
        <taxon>Gammaproteobacteria</taxon>
        <taxon>Oceanospirillales</taxon>
        <taxon>Oceanospirillaceae</taxon>
        <taxon>Motiliproteus</taxon>
    </lineage>
</organism>
<dbReference type="PRINTS" id="PR00039">
    <property type="entry name" value="HTHLYSR"/>
</dbReference>
<dbReference type="FunFam" id="1.10.10.10:FF:000001">
    <property type="entry name" value="LysR family transcriptional regulator"/>
    <property type="match status" value="1"/>
</dbReference>
<dbReference type="PANTHER" id="PTHR30126">
    <property type="entry name" value="HTH-TYPE TRANSCRIPTIONAL REGULATOR"/>
    <property type="match status" value="1"/>
</dbReference>
<evidence type="ECO:0000256" key="4">
    <source>
        <dbReference type="ARBA" id="ARBA00023163"/>
    </source>
</evidence>
<evidence type="ECO:0000259" key="5">
    <source>
        <dbReference type="PROSITE" id="PS50931"/>
    </source>
</evidence>
<dbReference type="InterPro" id="IPR000847">
    <property type="entry name" value="LysR_HTH_N"/>
</dbReference>
<dbReference type="InterPro" id="IPR005119">
    <property type="entry name" value="LysR_subst-bd"/>
</dbReference>
<dbReference type="OrthoDB" id="196624at2"/>
<evidence type="ECO:0000313" key="6">
    <source>
        <dbReference type="EMBL" id="RDE25101.1"/>
    </source>
</evidence>
<dbReference type="PANTHER" id="PTHR30126:SF91">
    <property type="entry name" value="LYSR FAMILY TRANSCRIPTIONAL REGULATOR"/>
    <property type="match status" value="1"/>
</dbReference>
<dbReference type="Gene3D" id="1.10.10.10">
    <property type="entry name" value="Winged helix-like DNA-binding domain superfamily/Winged helix DNA-binding domain"/>
    <property type="match status" value="1"/>
</dbReference>
<dbReference type="SUPFAM" id="SSF46785">
    <property type="entry name" value="Winged helix' DNA-binding domain"/>
    <property type="match status" value="1"/>
</dbReference>
<feature type="domain" description="HTH lysR-type" evidence="5">
    <location>
        <begin position="1"/>
        <end position="59"/>
    </location>
</feature>
<dbReference type="RefSeq" id="WP_114694698.1">
    <property type="nucleotide sequence ID" value="NZ_QQOH01000001.1"/>
</dbReference>
<dbReference type="InterPro" id="IPR036390">
    <property type="entry name" value="WH_DNA-bd_sf"/>
</dbReference>
<dbReference type="GO" id="GO:0000976">
    <property type="term" value="F:transcription cis-regulatory region binding"/>
    <property type="evidence" value="ECO:0007669"/>
    <property type="project" value="TreeGrafter"/>
</dbReference>
<keyword evidence="3" id="KW-0238">DNA-binding</keyword>
<evidence type="ECO:0000256" key="1">
    <source>
        <dbReference type="ARBA" id="ARBA00009437"/>
    </source>
</evidence>
<dbReference type="SUPFAM" id="SSF53850">
    <property type="entry name" value="Periplasmic binding protein-like II"/>
    <property type="match status" value="1"/>
</dbReference>
<reference evidence="6 7" key="1">
    <citation type="submission" date="2018-07" db="EMBL/GenBank/DDBJ databases">
        <title>Motiliproteus coralliicola sp. nov., a bacterium isolated from Coral.</title>
        <authorList>
            <person name="Wang G."/>
        </authorList>
    </citation>
    <scope>NUCLEOTIDE SEQUENCE [LARGE SCALE GENOMIC DNA]</scope>
    <source>
        <strain evidence="6 7">C34</strain>
    </source>
</reference>
<evidence type="ECO:0000313" key="7">
    <source>
        <dbReference type="Proteomes" id="UP000253769"/>
    </source>
</evidence>
<keyword evidence="4" id="KW-0804">Transcription</keyword>
<gene>
    <name evidence="6" type="ORF">DV711_05960</name>
</gene>
<dbReference type="Proteomes" id="UP000253769">
    <property type="component" value="Unassembled WGS sequence"/>
</dbReference>
<comment type="similarity">
    <text evidence="1">Belongs to the LysR transcriptional regulatory family.</text>
</comment>
<evidence type="ECO:0000256" key="3">
    <source>
        <dbReference type="ARBA" id="ARBA00023125"/>
    </source>
</evidence>
<keyword evidence="2" id="KW-0805">Transcription regulation</keyword>
<dbReference type="Pfam" id="PF03466">
    <property type="entry name" value="LysR_substrate"/>
    <property type="match status" value="1"/>
</dbReference>
<evidence type="ECO:0000256" key="2">
    <source>
        <dbReference type="ARBA" id="ARBA00023015"/>
    </source>
</evidence>
<dbReference type="GO" id="GO:0003700">
    <property type="term" value="F:DNA-binding transcription factor activity"/>
    <property type="evidence" value="ECO:0007669"/>
    <property type="project" value="InterPro"/>
</dbReference>
<name>A0A369WU26_9GAMM</name>
<dbReference type="CDD" id="cd05466">
    <property type="entry name" value="PBP2_LTTR_substrate"/>
    <property type="match status" value="1"/>
</dbReference>
<proteinExistence type="inferred from homology"/>
<protein>
    <submittedName>
        <fullName evidence="6">LysR family transcriptional regulator</fullName>
    </submittedName>
</protein>
<dbReference type="AlphaFoldDB" id="A0A369WU26"/>
<keyword evidence="7" id="KW-1185">Reference proteome</keyword>
<dbReference type="PROSITE" id="PS50931">
    <property type="entry name" value="HTH_LYSR"/>
    <property type="match status" value="1"/>
</dbReference>